<proteinExistence type="predicted"/>
<evidence type="ECO:0000313" key="1">
    <source>
        <dbReference type="EMBL" id="CDZ52350.1"/>
    </source>
</evidence>
<dbReference type="EMBL" id="CCRK01000012">
    <property type="protein sequence ID" value="CDZ52350.1"/>
    <property type="molecule type" value="Genomic_DNA"/>
</dbReference>
<accession>A0A0T7GYH7</accession>
<reference evidence="1 2" key="1">
    <citation type="submission" date="2014-08" db="EMBL/GenBank/DDBJ databases">
        <authorList>
            <person name="Chen Y.-H."/>
        </authorList>
    </citation>
    <scope>NUCLEOTIDE SEQUENCE [LARGE SCALE GENOMIC DNA]</scope>
</reference>
<organism evidence="1 2">
    <name type="scientific">Neorhizobium galegae bv. officinalis</name>
    <dbReference type="NCBI Taxonomy" id="323656"/>
    <lineage>
        <taxon>Bacteria</taxon>
        <taxon>Pseudomonadati</taxon>
        <taxon>Pseudomonadota</taxon>
        <taxon>Alphaproteobacteria</taxon>
        <taxon>Hyphomicrobiales</taxon>
        <taxon>Rhizobiaceae</taxon>
        <taxon>Rhizobium/Agrobacterium group</taxon>
        <taxon>Neorhizobium</taxon>
    </lineage>
</organism>
<evidence type="ECO:0000313" key="2">
    <source>
        <dbReference type="Proteomes" id="UP000039660"/>
    </source>
</evidence>
<name>A0A0T7GYH7_NEOGA</name>
<dbReference type="RefSeq" id="WP_172729995.1">
    <property type="nucleotide sequence ID" value="NZ_CCRK01000012.1"/>
</dbReference>
<dbReference type="Proteomes" id="UP000039660">
    <property type="component" value="Unassembled WGS sequence"/>
</dbReference>
<gene>
    <name evidence="1" type="ORF">NGAL_HAMBI1189_44420</name>
</gene>
<dbReference type="AlphaFoldDB" id="A0A0T7GYH7"/>
<protein>
    <submittedName>
        <fullName evidence="1">Uncharacterized protein</fullName>
    </submittedName>
</protein>
<sequence length="49" mass="5368">MFQKALKNGDIPLRIGKNRIRNALIRDNLPSVKPEKCNLTSSLHAGAAP</sequence>